<feature type="domain" description="Serine aminopeptidase S33" evidence="1">
    <location>
        <begin position="58"/>
        <end position="164"/>
    </location>
</feature>
<organism evidence="2 3">
    <name type="scientific">Desulfoluna limicola</name>
    <dbReference type="NCBI Taxonomy" id="2810562"/>
    <lineage>
        <taxon>Bacteria</taxon>
        <taxon>Pseudomonadati</taxon>
        <taxon>Thermodesulfobacteriota</taxon>
        <taxon>Desulfobacteria</taxon>
        <taxon>Desulfobacterales</taxon>
        <taxon>Desulfolunaceae</taxon>
        <taxon>Desulfoluna</taxon>
    </lineage>
</organism>
<dbReference type="Proteomes" id="UP001320148">
    <property type="component" value="Chromosome"/>
</dbReference>
<dbReference type="InterPro" id="IPR022742">
    <property type="entry name" value="Hydrolase_4"/>
</dbReference>
<evidence type="ECO:0000313" key="3">
    <source>
        <dbReference type="Proteomes" id="UP001320148"/>
    </source>
</evidence>
<accession>A0ABM7PFA1</accession>
<keyword evidence="3" id="KW-1185">Reference proteome</keyword>
<dbReference type="RefSeq" id="WP_236892185.1">
    <property type="nucleotide sequence ID" value="NZ_AP024488.1"/>
</dbReference>
<sequence length="263" mass="29269">MPDASPFDRHDVLSLLFHPRPGLPVPEETDSCFDLFIPGHDGERLAIRCHLAGKELPTLLFFHGNGEVASDYDELAPHLTRCGFNFIIAEYRGYGLSRGEPTVSHMLADAKTAFTFMEGWLKNREFHGPMVVMGRSLGSAPALELAAAFQERIHGLVLESGFARFIPLLHTIGLPQWVDLPHESEGPANLAKISTYKRPLLVIHADEDAIIPFHEGEDLFEASPSTEKRFLEVKNAGHNDVFYVGHRDYLDALSHLSHSLLSP</sequence>
<dbReference type="PANTHER" id="PTHR12277">
    <property type="entry name" value="ALPHA/BETA HYDROLASE DOMAIN-CONTAINING PROTEIN"/>
    <property type="match status" value="1"/>
</dbReference>
<protein>
    <recommendedName>
        <fullName evidence="1">Serine aminopeptidase S33 domain-containing protein</fullName>
    </recommendedName>
</protein>
<evidence type="ECO:0000313" key="2">
    <source>
        <dbReference type="EMBL" id="BCS95849.1"/>
    </source>
</evidence>
<dbReference type="EMBL" id="AP024488">
    <property type="protein sequence ID" value="BCS95849.1"/>
    <property type="molecule type" value="Genomic_DNA"/>
</dbReference>
<dbReference type="Pfam" id="PF12146">
    <property type="entry name" value="Hydrolase_4"/>
    <property type="match status" value="1"/>
</dbReference>
<gene>
    <name evidence="2" type="ORF">DSLASN_14810</name>
</gene>
<dbReference type="InterPro" id="IPR029058">
    <property type="entry name" value="AB_hydrolase_fold"/>
</dbReference>
<dbReference type="Gene3D" id="3.40.50.1820">
    <property type="entry name" value="alpha/beta hydrolase"/>
    <property type="match status" value="1"/>
</dbReference>
<proteinExistence type="predicted"/>
<reference evidence="2 3" key="1">
    <citation type="submission" date="2021-02" db="EMBL/GenBank/DDBJ databases">
        <title>Complete genome of Desulfoluna sp. strain ASN36.</title>
        <authorList>
            <person name="Takahashi A."/>
            <person name="Kojima H."/>
            <person name="Fukui M."/>
        </authorList>
    </citation>
    <scope>NUCLEOTIDE SEQUENCE [LARGE SCALE GENOMIC DNA]</scope>
    <source>
        <strain evidence="2 3">ASN36</strain>
    </source>
</reference>
<name>A0ABM7PFA1_9BACT</name>
<dbReference type="SUPFAM" id="SSF53474">
    <property type="entry name" value="alpha/beta-Hydrolases"/>
    <property type="match status" value="1"/>
</dbReference>
<evidence type="ECO:0000259" key="1">
    <source>
        <dbReference type="Pfam" id="PF12146"/>
    </source>
</evidence>